<dbReference type="EMBL" id="QMQZ01000048">
    <property type="protein sequence ID" value="RLE51544.1"/>
    <property type="molecule type" value="Genomic_DNA"/>
</dbReference>
<evidence type="ECO:0000313" key="1">
    <source>
        <dbReference type="EMBL" id="RLE51544.1"/>
    </source>
</evidence>
<comment type="caution">
    <text evidence="1">The sequence shown here is derived from an EMBL/GenBank/DDBJ whole genome shotgun (WGS) entry which is preliminary data.</text>
</comment>
<reference evidence="1 2" key="1">
    <citation type="submission" date="2018-06" db="EMBL/GenBank/DDBJ databases">
        <title>Extensive metabolic versatility and redundancy in microbially diverse, dynamic hydrothermal sediments.</title>
        <authorList>
            <person name="Dombrowski N."/>
            <person name="Teske A."/>
            <person name="Baker B.J."/>
        </authorList>
    </citation>
    <scope>NUCLEOTIDE SEQUENCE [LARGE SCALE GENOMIC DNA]</scope>
    <source>
        <strain evidence="1">B29_G17</strain>
    </source>
</reference>
<dbReference type="PANTHER" id="PTHR30348:SF4">
    <property type="entry name" value="DUF72 DOMAIN-CONTAINING PROTEIN"/>
    <property type="match status" value="1"/>
</dbReference>
<protein>
    <submittedName>
        <fullName evidence="1">DUF72 domain-containing protein</fullName>
    </submittedName>
</protein>
<dbReference type="AlphaFoldDB" id="A0A497EVY0"/>
<proteinExistence type="predicted"/>
<dbReference type="Gene3D" id="3.20.20.410">
    <property type="entry name" value="Protein of unknown function UPF0759"/>
    <property type="match status" value="1"/>
</dbReference>
<gene>
    <name evidence="1" type="ORF">DRJ20_01945</name>
</gene>
<feature type="non-terminal residue" evidence="1">
    <location>
        <position position="1"/>
    </location>
</feature>
<accession>A0A497EVY0</accession>
<dbReference type="PANTHER" id="PTHR30348">
    <property type="entry name" value="UNCHARACTERIZED PROTEIN YECE"/>
    <property type="match status" value="1"/>
</dbReference>
<sequence>YFRVFKLIELQSTFYKLPRVSTAENWRNIAPPDFEFTLKAWQVITHPPSSPTWRRAGIKPEPGREDRYGFLRPTEENFEAWSRTLEICRVLRAKVCVVQTPPSFGFSEENVRNVRDFFGSIDRGGMDIAWEPRGTWNDHLDVVKELCDSLNLIHAVDIFRRSPVSSHPTCYIRLHGIGRGEVNYKYKYTDDDLRVLLGKVSDLLSSGYREVYVLFNNVYMADDALRFQRLVESELS</sequence>
<dbReference type="InterPro" id="IPR002763">
    <property type="entry name" value="DUF72"/>
</dbReference>
<organism evidence="1 2">
    <name type="scientific">Thermoproteota archaeon</name>
    <dbReference type="NCBI Taxonomy" id="2056631"/>
    <lineage>
        <taxon>Archaea</taxon>
        <taxon>Thermoproteota</taxon>
    </lineage>
</organism>
<dbReference type="Pfam" id="PF01904">
    <property type="entry name" value="DUF72"/>
    <property type="match status" value="1"/>
</dbReference>
<dbReference type="SUPFAM" id="SSF117396">
    <property type="entry name" value="TM1631-like"/>
    <property type="match status" value="1"/>
</dbReference>
<evidence type="ECO:0000313" key="2">
    <source>
        <dbReference type="Proteomes" id="UP000268446"/>
    </source>
</evidence>
<dbReference type="InterPro" id="IPR036520">
    <property type="entry name" value="UPF0759_sf"/>
</dbReference>
<dbReference type="Proteomes" id="UP000268446">
    <property type="component" value="Unassembled WGS sequence"/>
</dbReference>
<name>A0A497EVY0_9CREN</name>